<keyword evidence="8 11" id="KW-0648">Protein biosynthesis</keyword>
<evidence type="ECO:0000256" key="4">
    <source>
        <dbReference type="ARBA" id="ARBA00022490"/>
    </source>
</evidence>
<dbReference type="GO" id="GO:0006420">
    <property type="term" value="P:arginyl-tRNA aminoacylation"/>
    <property type="evidence" value="ECO:0007669"/>
    <property type="project" value="UniProtKB-UniRule"/>
</dbReference>
<gene>
    <name evidence="11" type="primary">argS</name>
    <name evidence="15" type="ORF">ENQ20_11135</name>
</gene>
<dbReference type="SMART" id="SM00836">
    <property type="entry name" value="DALR_1"/>
    <property type="match status" value="1"/>
</dbReference>
<dbReference type="EMBL" id="DSMG01000111">
    <property type="protein sequence ID" value="HDX32027.1"/>
    <property type="molecule type" value="Genomic_DNA"/>
</dbReference>
<dbReference type="Gene3D" id="3.40.50.620">
    <property type="entry name" value="HUPs"/>
    <property type="match status" value="1"/>
</dbReference>
<dbReference type="SMART" id="SM01016">
    <property type="entry name" value="Arg_tRNA_synt_N"/>
    <property type="match status" value="1"/>
</dbReference>
<dbReference type="GO" id="GO:0005737">
    <property type="term" value="C:cytoplasm"/>
    <property type="evidence" value="ECO:0007669"/>
    <property type="project" value="UniProtKB-SubCell"/>
</dbReference>
<keyword evidence="7 11" id="KW-0067">ATP-binding</keyword>
<keyword evidence="9 11" id="KW-0030">Aminoacyl-tRNA synthetase</keyword>
<dbReference type="FunFam" id="3.40.50.620:FF:000062">
    <property type="entry name" value="Arginine--tRNA ligase"/>
    <property type="match status" value="1"/>
</dbReference>
<evidence type="ECO:0000259" key="13">
    <source>
        <dbReference type="SMART" id="SM00836"/>
    </source>
</evidence>
<comment type="caution">
    <text evidence="11">Lacks conserved residue(s) required for the propagation of feature annotation.</text>
</comment>
<dbReference type="CDD" id="cd00671">
    <property type="entry name" value="ArgRS_core"/>
    <property type="match status" value="1"/>
</dbReference>
<reference evidence="15" key="1">
    <citation type="journal article" date="2020" name="mSystems">
        <title>Genome- and Community-Level Interaction Insights into Carbon Utilization and Element Cycling Functions of Hydrothermarchaeota in Hydrothermal Sediment.</title>
        <authorList>
            <person name="Zhou Z."/>
            <person name="Liu Y."/>
            <person name="Xu W."/>
            <person name="Pan J."/>
            <person name="Luo Z.H."/>
            <person name="Li M."/>
        </authorList>
    </citation>
    <scope>NUCLEOTIDE SEQUENCE [LARGE SCALE GENOMIC DNA]</scope>
    <source>
        <strain evidence="15">SpSt-289</strain>
    </source>
</reference>
<dbReference type="InterPro" id="IPR001412">
    <property type="entry name" value="aa-tRNA-synth_I_CS"/>
</dbReference>
<keyword evidence="6 11" id="KW-0547">Nucleotide-binding</keyword>
<dbReference type="InterPro" id="IPR005148">
    <property type="entry name" value="Arg-tRNA-synth_N"/>
</dbReference>
<dbReference type="InterPro" id="IPR036695">
    <property type="entry name" value="Arg-tRNA-synth_N_sf"/>
</dbReference>
<dbReference type="Pfam" id="PF00750">
    <property type="entry name" value="tRNA-synt_1d"/>
    <property type="match status" value="1"/>
</dbReference>
<dbReference type="FunFam" id="1.10.730.10:FF:000008">
    <property type="entry name" value="Arginine--tRNA ligase"/>
    <property type="match status" value="1"/>
</dbReference>
<dbReference type="FunFam" id="3.30.1360.70:FF:000003">
    <property type="entry name" value="Arginine--tRNA ligase"/>
    <property type="match status" value="1"/>
</dbReference>
<feature type="domain" description="Arginyl tRNA synthetase N-terminal" evidence="14">
    <location>
        <begin position="4"/>
        <end position="97"/>
    </location>
</feature>
<evidence type="ECO:0000256" key="2">
    <source>
        <dbReference type="ARBA" id="ARBA00005594"/>
    </source>
</evidence>
<evidence type="ECO:0000256" key="1">
    <source>
        <dbReference type="ARBA" id="ARBA00004496"/>
    </source>
</evidence>
<dbReference type="PANTHER" id="PTHR11956:SF5">
    <property type="entry name" value="ARGININE--TRNA LIGASE, CYTOPLASMIC"/>
    <property type="match status" value="1"/>
</dbReference>
<dbReference type="HAMAP" id="MF_00123">
    <property type="entry name" value="Arg_tRNA_synth"/>
    <property type="match status" value="1"/>
</dbReference>
<dbReference type="Gene3D" id="1.10.730.10">
    <property type="entry name" value="Isoleucyl-tRNA Synthetase, Domain 1"/>
    <property type="match status" value="1"/>
</dbReference>
<organism evidence="15">
    <name type="scientific">Caldilinea aerophila</name>
    <dbReference type="NCBI Taxonomy" id="133453"/>
    <lineage>
        <taxon>Bacteria</taxon>
        <taxon>Bacillati</taxon>
        <taxon>Chloroflexota</taxon>
        <taxon>Caldilineae</taxon>
        <taxon>Caldilineales</taxon>
        <taxon>Caldilineaceae</taxon>
        <taxon>Caldilinea</taxon>
    </lineage>
</organism>
<proteinExistence type="inferred from homology"/>
<dbReference type="InterPro" id="IPR009080">
    <property type="entry name" value="tRNAsynth_Ia_anticodon-bd"/>
</dbReference>
<feature type="domain" description="DALR anticodon binding" evidence="13">
    <location>
        <begin position="441"/>
        <end position="562"/>
    </location>
</feature>
<dbReference type="InterPro" id="IPR008909">
    <property type="entry name" value="DALR_anticod-bd"/>
</dbReference>
<comment type="subunit">
    <text evidence="3 11">Monomer.</text>
</comment>
<name>A0A7C1JTH1_9CHLR</name>
<sequence>MVREQIKQLLEQAIKAAQTSGQLPPLESLSIEVLRPKQADHGDYSTNVAMMTAAALRKAGTSSNPRAIAQTIVEHIPTDGLLGRVEIAGPGFINLHLSEHWLQEQVNTIVEAGETFGNLDRGHGESWQVEFVSANPTGPIHYGGARNGALGDSLANVLEAAGYRVQREYYVNDAGHQFNLFAATLYARYAQLLGRDEPLPEDGYVGEYMFDYAQTLIEQYGDRFLHMPKSEAIEQLKPISEEIVLAALQEELGKLGIRYDCWFREQWLYDSGLVYEVIEKLRAQGDVVERDGATWFLASKYPNVDKDMVLIRSNGMPTYFASDIAYHYHKFVVRGFDHVVNIWGVDHQGHVPRMAAVMAALGLDPSRLTIVLHGLVKLMRNGQEVKLSKRRGNLITVGEVVDEVGADAVRFNLLTRGPESTIEFDLDLAKQQTEENPVFFVQYSHARICSILAKANSEGIHPPAQATPSVALLTHPSELALIRKLLELEEQIELAVEKLSPHNLTHYAVELAKTFNGFYRDCRVVDASNPPLSEARLQLCQATRIVLVKTLTLLGISAPESM</sequence>
<dbReference type="InterPro" id="IPR035684">
    <property type="entry name" value="ArgRS_core"/>
</dbReference>
<dbReference type="PRINTS" id="PR01038">
    <property type="entry name" value="TRNASYNTHARG"/>
</dbReference>
<evidence type="ECO:0000256" key="6">
    <source>
        <dbReference type="ARBA" id="ARBA00022741"/>
    </source>
</evidence>
<dbReference type="InterPro" id="IPR001278">
    <property type="entry name" value="Arg-tRNA-ligase"/>
</dbReference>
<keyword evidence="5 11" id="KW-0436">Ligase</keyword>
<protein>
    <recommendedName>
        <fullName evidence="11">Arginine--tRNA ligase</fullName>
        <ecNumber evidence="11">6.1.1.19</ecNumber>
    </recommendedName>
    <alternativeName>
        <fullName evidence="11">Arginyl-tRNA synthetase</fullName>
        <shortName evidence="11">ArgRS</shortName>
    </alternativeName>
</protein>
<dbReference type="SUPFAM" id="SSF47323">
    <property type="entry name" value="Anticodon-binding domain of a subclass of class I aminoacyl-tRNA synthetases"/>
    <property type="match status" value="1"/>
</dbReference>
<dbReference type="Pfam" id="PF05746">
    <property type="entry name" value="DALR_1"/>
    <property type="match status" value="1"/>
</dbReference>
<dbReference type="Gene3D" id="3.30.1360.70">
    <property type="entry name" value="Arginyl tRNA synthetase N-terminal domain"/>
    <property type="match status" value="1"/>
</dbReference>
<accession>A0A7C1JTH1</accession>
<evidence type="ECO:0000256" key="5">
    <source>
        <dbReference type="ARBA" id="ARBA00022598"/>
    </source>
</evidence>
<dbReference type="EC" id="6.1.1.19" evidence="11"/>
<dbReference type="PANTHER" id="PTHR11956">
    <property type="entry name" value="ARGINYL-TRNA SYNTHETASE"/>
    <property type="match status" value="1"/>
</dbReference>
<comment type="caution">
    <text evidence="15">The sequence shown here is derived from an EMBL/GenBank/DDBJ whole genome shotgun (WGS) entry which is preliminary data.</text>
</comment>
<evidence type="ECO:0000256" key="10">
    <source>
        <dbReference type="ARBA" id="ARBA00049339"/>
    </source>
</evidence>
<dbReference type="InterPro" id="IPR014729">
    <property type="entry name" value="Rossmann-like_a/b/a_fold"/>
</dbReference>
<dbReference type="AlphaFoldDB" id="A0A7C1JTH1"/>
<evidence type="ECO:0000256" key="3">
    <source>
        <dbReference type="ARBA" id="ARBA00011245"/>
    </source>
</evidence>
<dbReference type="SUPFAM" id="SSF55190">
    <property type="entry name" value="Arginyl-tRNA synthetase (ArgRS), N-terminal 'additional' domain"/>
    <property type="match status" value="1"/>
</dbReference>
<dbReference type="Pfam" id="PF03485">
    <property type="entry name" value="Arg_tRNA_synt_N"/>
    <property type="match status" value="1"/>
</dbReference>
<keyword evidence="4 11" id="KW-0963">Cytoplasm</keyword>
<comment type="subcellular location">
    <subcellularLocation>
        <location evidence="1 11">Cytoplasm</location>
    </subcellularLocation>
</comment>
<evidence type="ECO:0000256" key="8">
    <source>
        <dbReference type="ARBA" id="ARBA00022917"/>
    </source>
</evidence>
<comment type="catalytic activity">
    <reaction evidence="10 11">
        <text>tRNA(Arg) + L-arginine + ATP = L-arginyl-tRNA(Arg) + AMP + diphosphate</text>
        <dbReference type="Rhea" id="RHEA:20301"/>
        <dbReference type="Rhea" id="RHEA-COMP:9658"/>
        <dbReference type="Rhea" id="RHEA-COMP:9673"/>
        <dbReference type="ChEBI" id="CHEBI:30616"/>
        <dbReference type="ChEBI" id="CHEBI:32682"/>
        <dbReference type="ChEBI" id="CHEBI:33019"/>
        <dbReference type="ChEBI" id="CHEBI:78442"/>
        <dbReference type="ChEBI" id="CHEBI:78513"/>
        <dbReference type="ChEBI" id="CHEBI:456215"/>
        <dbReference type="EC" id="6.1.1.19"/>
    </reaction>
</comment>
<evidence type="ECO:0000259" key="14">
    <source>
        <dbReference type="SMART" id="SM01016"/>
    </source>
</evidence>
<comment type="similarity">
    <text evidence="2 11 12">Belongs to the class-I aminoacyl-tRNA synthetase family.</text>
</comment>
<evidence type="ECO:0000256" key="12">
    <source>
        <dbReference type="RuleBase" id="RU363038"/>
    </source>
</evidence>
<evidence type="ECO:0000256" key="11">
    <source>
        <dbReference type="HAMAP-Rule" id="MF_00123"/>
    </source>
</evidence>
<dbReference type="GO" id="GO:0005524">
    <property type="term" value="F:ATP binding"/>
    <property type="evidence" value="ECO:0007669"/>
    <property type="project" value="UniProtKB-UniRule"/>
</dbReference>
<dbReference type="NCBIfam" id="TIGR00456">
    <property type="entry name" value="argS"/>
    <property type="match status" value="1"/>
</dbReference>
<evidence type="ECO:0000313" key="15">
    <source>
        <dbReference type="EMBL" id="HDX32027.1"/>
    </source>
</evidence>
<dbReference type="SUPFAM" id="SSF52374">
    <property type="entry name" value="Nucleotidylyl transferase"/>
    <property type="match status" value="1"/>
</dbReference>
<evidence type="ECO:0000256" key="9">
    <source>
        <dbReference type="ARBA" id="ARBA00023146"/>
    </source>
</evidence>
<evidence type="ECO:0000256" key="7">
    <source>
        <dbReference type="ARBA" id="ARBA00022840"/>
    </source>
</evidence>
<dbReference type="GO" id="GO:0004814">
    <property type="term" value="F:arginine-tRNA ligase activity"/>
    <property type="evidence" value="ECO:0007669"/>
    <property type="project" value="UniProtKB-UniRule"/>
</dbReference>
<dbReference type="PROSITE" id="PS00178">
    <property type="entry name" value="AA_TRNA_LIGASE_I"/>
    <property type="match status" value="1"/>
</dbReference>